<feature type="region of interest" description="Disordered" evidence="1">
    <location>
        <begin position="160"/>
        <end position="193"/>
    </location>
</feature>
<protein>
    <submittedName>
        <fullName evidence="2">Uncharacterized protein</fullName>
    </submittedName>
</protein>
<accession>K1WJJ8</accession>
<feature type="compositionally biased region" description="Basic and acidic residues" evidence="1">
    <location>
        <begin position="167"/>
        <end position="187"/>
    </location>
</feature>
<dbReference type="EMBL" id="AMBO01000313">
    <property type="protein sequence ID" value="EKD01574.1"/>
    <property type="molecule type" value="Genomic_DNA"/>
</dbReference>
<sequence>MSALSISSASSAGESSISLGVYPMSPCADGPSPPVTPALDIRPAVTQTSGDSGQHVEQRARHMLPAAMVPLGQRRDSSSGGRPPQNSPAPQVDEYVAHSEGVRHKPAPMGVRARDHLVGILLRHSAGRAFILPPESLPGWSNWILSILHSLGIPITSYGSEWEEEERPERLQPSEPRDNQDDRDDHIPPPAASSSADLVVIRKRYPLVRRTQSAPGPYSDRYPAANSFRVLRHQFSPRPQRRRLGDDSNRSFFSAGSSNPPVVLGTNPTQWPVTRPEPYLLLGGCVSWKPEGLPFGCFVGVANTELALQYSPWGAQQRMMLWYHVLKMRQQLVGQYGEWFRYSRGYFTADDSILSFRYGSVWQEGPLKPPHNVPVHHCVQLRRPEMEAEISGVLTEEPEEIGEATEEHPERQNLGMPAASSSAPELGPVQNLTQKNLSRVSRRRDVPQWIHHYMWDQDGVWFSCASLEELEVWGHTCVTEWIEGWEPTSLDYS</sequence>
<evidence type="ECO:0000256" key="1">
    <source>
        <dbReference type="SAM" id="MobiDB-lite"/>
    </source>
</evidence>
<proteinExistence type="predicted"/>
<name>K1WJJ8_TRIAC</name>
<comment type="caution">
    <text evidence="2">The sequence shown here is derived from an EMBL/GenBank/DDBJ whole genome shotgun (WGS) entry which is preliminary data.</text>
</comment>
<dbReference type="HOGENOM" id="CLU_553415_0_0_1"/>
<dbReference type="Proteomes" id="UP000006757">
    <property type="component" value="Unassembled WGS sequence"/>
</dbReference>
<dbReference type="InParanoid" id="K1WJJ8"/>
<feature type="region of interest" description="Disordered" evidence="1">
    <location>
        <begin position="398"/>
        <end position="427"/>
    </location>
</feature>
<feature type="region of interest" description="Disordered" evidence="1">
    <location>
        <begin position="72"/>
        <end position="91"/>
    </location>
</feature>
<reference evidence="2 3" key="1">
    <citation type="journal article" date="2012" name="Eukaryot. Cell">
        <title>Genome sequence of the Trichosporon asahii environmental strain CBS 8904.</title>
        <authorList>
            <person name="Yang R.Y."/>
            <person name="Li H.T."/>
            <person name="Zhu H."/>
            <person name="Zhou G.P."/>
            <person name="Wang M."/>
            <person name="Wang L."/>
        </authorList>
    </citation>
    <scope>NUCLEOTIDE SEQUENCE [LARGE SCALE GENOMIC DNA]</scope>
    <source>
        <strain evidence="2 3">CBS 8904</strain>
    </source>
</reference>
<dbReference type="AlphaFoldDB" id="K1WJJ8"/>
<evidence type="ECO:0000313" key="3">
    <source>
        <dbReference type="Proteomes" id="UP000006757"/>
    </source>
</evidence>
<gene>
    <name evidence="2" type="ORF">A1Q2_04135</name>
</gene>
<keyword evidence="3" id="KW-1185">Reference proteome</keyword>
<organism evidence="2 3">
    <name type="scientific">Trichosporon asahii var. asahii (strain CBS 8904)</name>
    <name type="common">Yeast</name>
    <dbReference type="NCBI Taxonomy" id="1220162"/>
    <lineage>
        <taxon>Eukaryota</taxon>
        <taxon>Fungi</taxon>
        <taxon>Dikarya</taxon>
        <taxon>Basidiomycota</taxon>
        <taxon>Agaricomycotina</taxon>
        <taxon>Tremellomycetes</taxon>
        <taxon>Trichosporonales</taxon>
        <taxon>Trichosporonaceae</taxon>
        <taxon>Trichosporon</taxon>
    </lineage>
</organism>
<feature type="region of interest" description="Disordered" evidence="1">
    <location>
        <begin position="239"/>
        <end position="265"/>
    </location>
</feature>
<feature type="compositionally biased region" description="Polar residues" evidence="1">
    <location>
        <begin position="250"/>
        <end position="265"/>
    </location>
</feature>
<evidence type="ECO:0000313" key="2">
    <source>
        <dbReference type="EMBL" id="EKD01574.1"/>
    </source>
</evidence>